<keyword evidence="5 8" id="KW-0067">ATP-binding</keyword>
<evidence type="ECO:0000256" key="7">
    <source>
        <dbReference type="ARBA" id="ARBA00023125"/>
    </source>
</evidence>
<keyword evidence="3 8" id="KW-0547">Nucleotide-binding</keyword>
<dbReference type="InterPro" id="IPR045076">
    <property type="entry name" value="MutS"/>
</dbReference>
<keyword evidence="8 11" id="KW-0255">Endonuclease</keyword>
<dbReference type="InterPro" id="IPR002625">
    <property type="entry name" value="Smr_dom"/>
</dbReference>
<gene>
    <name evidence="8" type="primary">mutS2</name>
    <name evidence="8" type="synonym">rqcU</name>
    <name evidence="11" type="ORF">DWX94_03700</name>
</gene>
<evidence type="ECO:0000256" key="2">
    <source>
        <dbReference type="ARBA" id="ARBA00022730"/>
    </source>
</evidence>
<keyword evidence="6 8" id="KW-0694">RNA-binding</keyword>
<dbReference type="InterPro" id="IPR027417">
    <property type="entry name" value="P-loop_NTPase"/>
</dbReference>
<dbReference type="InterPro" id="IPR036063">
    <property type="entry name" value="Smr_dom_sf"/>
</dbReference>
<dbReference type="GO" id="GO:0072344">
    <property type="term" value="P:rescue of stalled ribosome"/>
    <property type="evidence" value="ECO:0007669"/>
    <property type="project" value="UniProtKB-UniRule"/>
</dbReference>
<dbReference type="CDD" id="cd06091">
    <property type="entry name" value="KOW_NusG"/>
    <property type="match status" value="1"/>
</dbReference>
<comment type="subunit">
    <text evidence="8">Homodimer. Binds to stalled ribosomes, contacting rRNA.</text>
</comment>
<dbReference type="EC" id="3.6.4.-" evidence="8"/>
<evidence type="ECO:0000256" key="4">
    <source>
        <dbReference type="ARBA" id="ARBA00022801"/>
    </source>
</evidence>
<dbReference type="SMART" id="SM00533">
    <property type="entry name" value="MUTSd"/>
    <property type="match status" value="1"/>
</dbReference>
<dbReference type="PIRSF" id="PIRSF005814">
    <property type="entry name" value="MutS_YshD"/>
    <property type="match status" value="1"/>
</dbReference>
<dbReference type="SUPFAM" id="SSF52540">
    <property type="entry name" value="P-loop containing nucleoside triphosphate hydrolases"/>
    <property type="match status" value="1"/>
</dbReference>
<keyword evidence="2 8" id="KW-0699">rRNA-binding</keyword>
<dbReference type="InterPro" id="IPR046893">
    <property type="entry name" value="MSSS"/>
</dbReference>
<dbReference type="CDD" id="cd03280">
    <property type="entry name" value="ABC_MutS2"/>
    <property type="match status" value="1"/>
</dbReference>
<dbReference type="Proteomes" id="UP000283295">
    <property type="component" value="Unassembled WGS sequence"/>
</dbReference>
<feature type="coiled-coil region" evidence="9">
    <location>
        <begin position="549"/>
        <end position="663"/>
    </location>
</feature>
<keyword evidence="9" id="KW-0175">Coiled coil</keyword>
<dbReference type="InterPro" id="IPR005747">
    <property type="entry name" value="MutS2"/>
</dbReference>
<dbReference type="EC" id="3.1.-.-" evidence="8"/>
<evidence type="ECO:0000313" key="11">
    <source>
        <dbReference type="EMBL" id="RGS43437.1"/>
    </source>
</evidence>
<dbReference type="Gene3D" id="3.40.50.300">
    <property type="entry name" value="P-loop containing nucleotide triphosphate hydrolases"/>
    <property type="match status" value="1"/>
</dbReference>
<dbReference type="NCBIfam" id="TIGR01069">
    <property type="entry name" value="mutS2"/>
    <property type="match status" value="1"/>
</dbReference>
<dbReference type="Pfam" id="PF20297">
    <property type="entry name" value="MSSS"/>
    <property type="match status" value="1"/>
</dbReference>
<comment type="similarity">
    <text evidence="8">Belongs to the DNA mismatch repair MutS family. MutS2 subfamily.</text>
</comment>
<comment type="caution">
    <text evidence="11">The sequence shown here is derived from an EMBL/GenBank/DDBJ whole genome shotgun (WGS) entry which is preliminary data.</text>
</comment>
<evidence type="ECO:0000256" key="9">
    <source>
        <dbReference type="SAM" id="Coils"/>
    </source>
</evidence>
<evidence type="ECO:0000313" key="12">
    <source>
        <dbReference type="Proteomes" id="UP000283295"/>
    </source>
</evidence>
<dbReference type="PROSITE" id="PS50828">
    <property type="entry name" value="SMR"/>
    <property type="match status" value="1"/>
</dbReference>
<dbReference type="GO" id="GO:0006298">
    <property type="term" value="P:mismatch repair"/>
    <property type="evidence" value="ECO:0007669"/>
    <property type="project" value="InterPro"/>
</dbReference>
<dbReference type="PANTHER" id="PTHR48466:SF2">
    <property type="entry name" value="OS10G0509000 PROTEIN"/>
    <property type="match status" value="1"/>
</dbReference>
<accession>A0A3R5WP85</accession>
<dbReference type="Pfam" id="PF01713">
    <property type="entry name" value="Smr"/>
    <property type="match status" value="1"/>
</dbReference>
<dbReference type="OrthoDB" id="9808166at2"/>
<dbReference type="GO" id="GO:0016887">
    <property type="term" value="F:ATP hydrolysis activity"/>
    <property type="evidence" value="ECO:0007669"/>
    <property type="project" value="InterPro"/>
</dbReference>
<comment type="function">
    <text evidence="8">Endonuclease that is involved in the suppression of homologous recombination and thus may have a key role in the control of bacterial genetic diversity.</text>
</comment>
<dbReference type="GO" id="GO:0030983">
    <property type="term" value="F:mismatched DNA binding"/>
    <property type="evidence" value="ECO:0007669"/>
    <property type="project" value="InterPro"/>
</dbReference>
<evidence type="ECO:0000256" key="1">
    <source>
        <dbReference type="ARBA" id="ARBA00022722"/>
    </source>
</evidence>
<dbReference type="AlphaFoldDB" id="A0A3R5WP85"/>
<dbReference type="InterPro" id="IPR000432">
    <property type="entry name" value="DNA_mismatch_repair_MutS_C"/>
</dbReference>
<dbReference type="GO" id="GO:0019843">
    <property type="term" value="F:rRNA binding"/>
    <property type="evidence" value="ECO:0007669"/>
    <property type="project" value="UniProtKB-UniRule"/>
</dbReference>
<evidence type="ECO:0000256" key="5">
    <source>
        <dbReference type="ARBA" id="ARBA00022840"/>
    </source>
</evidence>
<feature type="binding site" evidence="8">
    <location>
        <begin position="365"/>
        <end position="372"/>
    </location>
    <ligand>
        <name>ATP</name>
        <dbReference type="ChEBI" id="CHEBI:30616"/>
    </ligand>
</feature>
<proteinExistence type="inferred from homology"/>
<dbReference type="GO" id="GO:0045910">
    <property type="term" value="P:negative regulation of DNA recombination"/>
    <property type="evidence" value="ECO:0007669"/>
    <property type="project" value="InterPro"/>
</dbReference>
<comment type="function">
    <text evidence="8">Acts as a ribosome collision sensor, splitting the ribosome into its 2 subunits. Detects stalled/collided 70S ribosomes which it binds and splits by an ATP-hydrolysis driven conformational change. Acts upstream of the ribosome quality control system (RQC), a ribosome-associated complex that mediates the extraction of incompletely synthesized nascent chains from stalled ribosomes and their subsequent degradation. Probably generates substrates for RQC.</text>
</comment>
<dbReference type="GO" id="GO:0004519">
    <property type="term" value="F:endonuclease activity"/>
    <property type="evidence" value="ECO:0007669"/>
    <property type="project" value="UniProtKB-UniRule"/>
</dbReference>
<feature type="coiled-coil region" evidence="9">
    <location>
        <begin position="260"/>
        <end position="288"/>
    </location>
</feature>
<dbReference type="InterPro" id="IPR007696">
    <property type="entry name" value="DNA_mismatch_repair_MutS_core"/>
</dbReference>
<dbReference type="GO" id="GO:0005524">
    <property type="term" value="F:ATP binding"/>
    <property type="evidence" value="ECO:0007669"/>
    <property type="project" value="UniProtKB-UniRule"/>
</dbReference>
<dbReference type="PANTHER" id="PTHR48466">
    <property type="entry name" value="OS10G0509000 PROTEIN-RELATED"/>
    <property type="match status" value="1"/>
</dbReference>
<evidence type="ECO:0000259" key="10">
    <source>
        <dbReference type="PROSITE" id="PS50828"/>
    </source>
</evidence>
<name>A0A3R5WP85_9FIRM</name>
<dbReference type="FunFam" id="3.40.50.300:FF:000830">
    <property type="entry name" value="Endonuclease MutS2"/>
    <property type="match status" value="1"/>
</dbReference>
<dbReference type="GO" id="GO:0043023">
    <property type="term" value="F:ribosomal large subunit binding"/>
    <property type="evidence" value="ECO:0007669"/>
    <property type="project" value="UniProtKB-UniRule"/>
</dbReference>
<dbReference type="SMART" id="SM00534">
    <property type="entry name" value="MUTSac"/>
    <property type="match status" value="1"/>
</dbReference>
<dbReference type="Pfam" id="PF00488">
    <property type="entry name" value="MutS_V"/>
    <property type="match status" value="1"/>
</dbReference>
<organism evidence="11 12">
    <name type="scientific">Coprococcus eutactus</name>
    <dbReference type="NCBI Taxonomy" id="33043"/>
    <lineage>
        <taxon>Bacteria</taxon>
        <taxon>Bacillati</taxon>
        <taxon>Bacillota</taxon>
        <taxon>Clostridia</taxon>
        <taxon>Lachnospirales</taxon>
        <taxon>Lachnospiraceae</taxon>
        <taxon>Coprococcus</taxon>
    </lineage>
</organism>
<keyword evidence="4 8" id="KW-0378">Hydrolase</keyword>
<dbReference type="SUPFAM" id="SSF48334">
    <property type="entry name" value="DNA repair protein MutS, domain III"/>
    <property type="match status" value="1"/>
</dbReference>
<reference evidence="11 12" key="1">
    <citation type="submission" date="2018-08" db="EMBL/GenBank/DDBJ databases">
        <title>A genome reference for cultivated species of the human gut microbiota.</title>
        <authorList>
            <person name="Zou Y."/>
            <person name="Xue W."/>
            <person name="Luo G."/>
        </authorList>
    </citation>
    <scope>NUCLEOTIDE SEQUENCE [LARGE SCALE GENOMIC DNA]</scope>
    <source>
        <strain evidence="11 12">AF22-21</strain>
    </source>
</reference>
<dbReference type="SUPFAM" id="SSF160443">
    <property type="entry name" value="SMR domain-like"/>
    <property type="match status" value="1"/>
</dbReference>
<dbReference type="HAMAP" id="MF_00092">
    <property type="entry name" value="MutS2"/>
    <property type="match status" value="1"/>
</dbReference>
<dbReference type="InterPro" id="IPR036187">
    <property type="entry name" value="DNA_mismatch_repair_MutS_sf"/>
</dbReference>
<sequence length="821" mass="90925">MNLRTLRVIEYNKIVEMLTTFASSPMAKRKCQRIKPRKDLAMIETLQQETRDALRRLNTQGNLSFAGLKDIGASLKRLEVEGILTTAELLDVASMLDLALTAKKYGEDEGTSMTDTRRRSKEQIEEEKASNKMLGLSMNPDGTTCPDSLRTRFLELMPLEHLSREIHRCIISENEFADDASSGLKAVRRNKRLTNEKLHNQLAKLVSDTSKQTMFQDNLVTMRNGRYCIPVKAEYKNHFPGMIHDQSSTGATVFIEPMAIVNLNNELKELDNQELAEIEKILESLSAQTAAEIEYIKYDFDTLAELDFIFARASFARSYKGTEPIFNTDGIVDIRQGRHPLLEKHTVVPVDIKLGEDYNLLIVTGPNTGGKTVSLKTLGLFSLMGQSGLHIPALDGSRLNVFDDVFADIGDEQSIEQNLSTFSSHMSNIVYILDHVTPGSLVLFDELGGGTDPIEGAALAIAILSHLNDMGVRCMATTHYSELKTFAMSTPGVENASCEFDVATLQPTYKLMIGIPGKSNAFAIAKKLGIDESIIESAKANIDSDTVDFETLIADLERSKREIEQDKADIARLKEDAKQLQERAQMKDSELSDKKAEILAKARQEASEIIEEAKAEADAAIRKYNKWTTNPAKADAKAMEAERQKLRAKINDLGKMNEEKRKTVKSDHKASDFKVGDTVHVISMDSEGTITALADSKGKLKVQMGIISASLPPTDLLLVEHEKKKPQKATVTGGKSMARMMNIKPEINVLGMTVDEATSLVDRFLDDALMAHLHRVTIIHGKGTGALRKGIHQFLKSQPHVKSFRLGEFGEGDAGVTIVEL</sequence>
<dbReference type="EMBL" id="QRVK01000006">
    <property type="protein sequence ID" value="RGS43437.1"/>
    <property type="molecule type" value="Genomic_DNA"/>
</dbReference>
<evidence type="ECO:0000256" key="6">
    <source>
        <dbReference type="ARBA" id="ARBA00022884"/>
    </source>
</evidence>
<evidence type="ECO:0000256" key="3">
    <source>
        <dbReference type="ARBA" id="ARBA00022741"/>
    </source>
</evidence>
<feature type="domain" description="Smr" evidence="10">
    <location>
        <begin position="747"/>
        <end position="821"/>
    </location>
</feature>
<keyword evidence="1 8" id="KW-0540">Nuclease</keyword>
<dbReference type="SMART" id="SM00463">
    <property type="entry name" value="SMR"/>
    <property type="match status" value="1"/>
</dbReference>
<dbReference type="Gene3D" id="3.30.1370.110">
    <property type="match status" value="1"/>
</dbReference>
<evidence type="ECO:0000256" key="8">
    <source>
        <dbReference type="HAMAP-Rule" id="MF_00092"/>
    </source>
</evidence>
<protein>
    <recommendedName>
        <fullName evidence="8">Endonuclease MutS2</fullName>
        <ecNumber evidence="8">3.1.-.-</ecNumber>
    </recommendedName>
    <alternativeName>
        <fullName evidence="8">Ribosome-associated protein quality control-upstream factor</fullName>
        <shortName evidence="8">RQC-upstream factor</shortName>
        <shortName evidence="8">RqcU</shortName>
        <ecNumber evidence="8">3.6.4.-</ecNumber>
    </alternativeName>
</protein>
<dbReference type="GO" id="GO:0140664">
    <property type="term" value="F:ATP-dependent DNA damage sensor activity"/>
    <property type="evidence" value="ECO:0007669"/>
    <property type="project" value="InterPro"/>
</dbReference>
<keyword evidence="7 8" id="KW-0238">DNA-binding</keyword>